<sequence>MQNPLQVSASNTISPILVQGAMDIEVETLIAALGKVTINTFGSWTFWEGELSGHPVVVSRTEIGLANAAAATTLAIAHYRPKLIINQGTAGGHDPKLYRGDIVIGETSFNMGSYLTKLTPKGQGIHPTQWQNFDMTMYLREHGEVVKHNHFKADPALVEVALSQAHQYTKGKVVKGIIGTGDEWNRELDRINWLHHTFGTAVEEMETSAAALVAEAYKLPFVSIRILSNTDQHNQDFDPQTAVDCQQFVLNIIQQLIGTTK</sequence>
<dbReference type="EMBL" id="JASGOQ010000001">
    <property type="protein sequence ID" value="MDV5389004.1"/>
    <property type="molecule type" value="Genomic_DNA"/>
</dbReference>
<gene>
    <name evidence="2" type="ORF">QM089_01660</name>
</gene>
<dbReference type="InterPro" id="IPR035994">
    <property type="entry name" value="Nucleoside_phosphorylase_sf"/>
</dbReference>
<dbReference type="InterPro" id="IPR000845">
    <property type="entry name" value="Nucleoside_phosphorylase_d"/>
</dbReference>
<dbReference type="CDD" id="cd09008">
    <property type="entry name" value="MTAN"/>
    <property type="match status" value="1"/>
</dbReference>
<protein>
    <submittedName>
        <fullName evidence="2">5'-methylthioadenosine/S-adenosylhomocysteine nucleosidase</fullName>
    </submittedName>
</protein>
<evidence type="ECO:0000313" key="2">
    <source>
        <dbReference type="EMBL" id="MDV5389004.1"/>
    </source>
</evidence>
<dbReference type="GO" id="GO:0019284">
    <property type="term" value="P:L-methionine salvage from S-adenosylmethionine"/>
    <property type="evidence" value="ECO:0007669"/>
    <property type="project" value="TreeGrafter"/>
</dbReference>
<dbReference type="GO" id="GO:0008782">
    <property type="term" value="F:adenosylhomocysteine nucleosidase activity"/>
    <property type="evidence" value="ECO:0007669"/>
    <property type="project" value="TreeGrafter"/>
</dbReference>
<reference evidence="2" key="1">
    <citation type="submission" date="2023-05" db="EMBL/GenBank/DDBJ databases">
        <title>Colonisation of extended spectrum b-lactamase- and carbapenemase-producing bacteria on hospital surfaces from low- and middle-income countries.</title>
        <authorList>
            <person name="Nieto-Rosado M."/>
            <person name="Sands K."/>
            <person name="Iregbu K."/>
            <person name="Zahra R."/>
            <person name="Mazarati J.B."/>
            <person name="Mehtar S."/>
            <person name="Barnards-Group B."/>
            <person name="Walsh T.R."/>
        </authorList>
    </citation>
    <scope>NUCLEOTIDE SEQUENCE</scope>
    <source>
        <strain evidence="2">PP-E493</strain>
    </source>
</reference>
<evidence type="ECO:0000259" key="1">
    <source>
        <dbReference type="Pfam" id="PF01048"/>
    </source>
</evidence>
<accession>A0AAE4TM63</accession>
<dbReference type="RefSeq" id="WP_144345938.1">
    <property type="nucleotide sequence ID" value="NZ_BMOP01000015.1"/>
</dbReference>
<dbReference type="PANTHER" id="PTHR46832:SF1">
    <property type="entry name" value="5'-METHYLTHIOADENOSINE_S-ADENOSYLHOMOCYSTEINE NUCLEOSIDASE"/>
    <property type="match status" value="1"/>
</dbReference>
<dbReference type="GO" id="GO:0005829">
    <property type="term" value="C:cytosol"/>
    <property type="evidence" value="ECO:0007669"/>
    <property type="project" value="TreeGrafter"/>
</dbReference>
<dbReference type="Pfam" id="PF01048">
    <property type="entry name" value="PNP_UDP_1"/>
    <property type="match status" value="1"/>
</dbReference>
<dbReference type="PANTHER" id="PTHR46832">
    <property type="entry name" value="5'-METHYLTHIOADENOSINE/S-ADENOSYLHOMOCYSTEINE NUCLEOSIDASE"/>
    <property type="match status" value="1"/>
</dbReference>
<dbReference type="AlphaFoldDB" id="A0AAE4TM63"/>
<comment type="caution">
    <text evidence="2">The sequence shown here is derived from an EMBL/GenBank/DDBJ whole genome shotgun (WGS) entry which is preliminary data.</text>
</comment>
<organism evidence="2 3">
    <name type="scientific">Shewanella xiamenensis</name>
    <dbReference type="NCBI Taxonomy" id="332186"/>
    <lineage>
        <taxon>Bacteria</taxon>
        <taxon>Pseudomonadati</taxon>
        <taxon>Pseudomonadota</taxon>
        <taxon>Gammaproteobacteria</taxon>
        <taxon>Alteromonadales</taxon>
        <taxon>Shewanellaceae</taxon>
        <taxon>Shewanella</taxon>
    </lineage>
</organism>
<dbReference type="SUPFAM" id="SSF53167">
    <property type="entry name" value="Purine and uridine phosphorylases"/>
    <property type="match status" value="1"/>
</dbReference>
<proteinExistence type="predicted"/>
<feature type="domain" description="Nucleoside phosphorylase" evidence="1">
    <location>
        <begin position="15"/>
        <end position="253"/>
    </location>
</feature>
<dbReference type="Gene3D" id="3.40.50.1580">
    <property type="entry name" value="Nucleoside phosphorylase domain"/>
    <property type="match status" value="1"/>
</dbReference>
<name>A0AAE4TM63_9GAMM</name>
<evidence type="ECO:0000313" key="3">
    <source>
        <dbReference type="Proteomes" id="UP001187859"/>
    </source>
</evidence>
<dbReference type="GO" id="GO:0009116">
    <property type="term" value="P:nucleoside metabolic process"/>
    <property type="evidence" value="ECO:0007669"/>
    <property type="project" value="InterPro"/>
</dbReference>
<dbReference type="GO" id="GO:0008930">
    <property type="term" value="F:methylthioadenosine nucleosidase activity"/>
    <property type="evidence" value="ECO:0007669"/>
    <property type="project" value="TreeGrafter"/>
</dbReference>
<dbReference type="Proteomes" id="UP001187859">
    <property type="component" value="Unassembled WGS sequence"/>
</dbReference>